<accession>A0AAW1YFN9</accession>
<protein>
    <recommendedName>
        <fullName evidence="4">Pectinesterase inhibitor domain-containing protein</fullName>
    </recommendedName>
</protein>
<sequence>MATKNMLMMILVLISTILAVRAHDREDTDSVRLAARDAITLTVSEISNTQKFINTIPRLKTVETSPNEAALVSCVVGLIDSLSNAHSVLQRMRHLNQATIPLIDSDVDSLKKAVVSRIASFNNVCQLGLKDVDRTIVVMLNRKLEDVMLLANSVINHVSQVKLN</sequence>
<keyword evidence="1" id="KW-0732">Signal</keyword>
<dbReference type="Proteomes" id="UP001457282">
    <property type="component" value="Unassembled WGS sequence"/>
</dbReference>
<feature type="signal peptide" evidence="1">
    <location>
        <begin position="1"/>
        <end position="22"/>
    </location>
</feature>
<proteinExistence type="predicted"/>
<evidence type="ECO:0000313" key="3">
    <source>
        <dbReference type="Proteomes" id="UP001457282"/>
    </source>
</evidence>
<reference evidence="2 3" key="1">
    <citation type="journal article" date="2023" name="G3 (Bethesda)">
        <title>A chromosome-length genome assembly and annotation of blackberry (Rubus argutus, cv. 'Hillquist').</title>
        <authorList>
            <person name="Bruna T."/>
            <person name="Aryal R."/>
            <person name="Dudchenko O."/>
            <person name="Sargent D.J."/>
            <person name="Mead D."/>
            <person name="Buti M."/>
            <person name="Cavallini A."/>
            <person name="Hytonen T."/>
            <person name="Andres J."/>
            <person name="Pham M."/>
            <person name="Weisz D."/>
            <person name="Mascagni F."/>
            <person name="Usai G."/>
            <person name="Natali L."/>
            <person name="Bassil N."/>
            <person name="Fernandez G.E."/>
            <person name="Lomsadze A."/>
            <person name="Armour M."/>
            <person name="Olukolu B."/>
            <person name="Poorten T."/>
            <person name="Britton C."/>
            <person name="Davik J."/>
            <person name="Ashrafi H."/>
            <person name="Aiden E.L."/>
            <person name="Borodovsky M."/>
            <person name="Worthington M."/>
        </authorList>
    </citation>
    <scope>NUCLEOTIDE SEQUENCE [LARGE SCALE GENOMIC DNA]</scope>
    <source>
        <strain evidence="2">PI 553951</strain>
    </source>
</reference>
<feature type="chain" id="PRO_5043486536" description="Pectinesterase inhibitor domain-containing protein" evidence="1">
    <location>
        <begin position="23"/>
        <end position="164"/>
    </location>
</feature>
<name>A0AAW1YFN9_RUBAR</name>
<evidence type="ECO:0008006" key="4">
    <source>
        <dbReference type="Google" id="ProtNLM"/>
    </source>
</evidence>
<evidence type="ECO:0000313" key="2">
    <source>
        <dbReference type="EMBL" id="KAK9946787.1"/>
    </source>
</evidence>
<dbReference type="InterPro" id="IPR035513">
    <property type="entry name" value="Invertase/methylesterase_inhib"/>
</dbReference>
<organism evidence="2 3">
    <name type="scientific">Rubus argutus</name>
    <name type="common">Southern blackberry</name>
    <dbReference type="NCBI Taxonomy" id="59490"/>
    <lineage>
        <taxon>Eukaryota</taxon>
        <taxon>Viridiplantae</taxon>
        <taxon>Streptophyta</taxon>
        <taxon>Embryophyta</taxon>
        <taxon>Tracheophyta</taxon>
        <taxon>Spermatophyta</taxon>
        <taxon>Magnoliopsida</taxon>
        <taxon>eudicotyledons</taxon>
        <taxon>Gunneridae</taxon>
        <taxon>Pentapetalae</taxon>
        <taxon>rosids</taxon>
        <taxon>fabids</taxon>
        <taxon>Rosales</taxon>
        <taxon>Rosaceae</taxon>
        <taxon>Rosoideae</taxon>
        <taxon>Rosoideae incertae sedis</taxon>
        <taxon>Rubus</taxon>
    </lineage>
</organism>
<comment type="caution">
    <text evidence="2">The sequence shown here is derived from an EMBL/GenBank/DDBJ whole genome shotgun (WGS) entry which is preliminary data.</text>
</comment>
<keyword evidence="3" id="KW-1185">Reference proteome</keyword>
<dbReference type="Gene3D" id="1.20.140.40">
    <property type="entry name" value="Invertase/pectin methylesterase inhibitor family protein"/>
    <property type="match status" value="1"/>
</dbReference>
<dbReference type="AlphaFoldDB" id="A0AAW1YFN9"/>
<gene>
    <name evidence="2" type="ORF">M0R45_012232</name>
</gene>
<evidence type="ECO:0000256" key="1">
    <source>
        <dbReference type="SAM" id="SignalP"/>
    </source>
</evidence>
<dbReference type="EMBL" id="JBEDUW010000002">
    <property type="protein sequence ID" value="KAK9946787.1"/>
    <property type="molecule type" value="Genomic_DNA"/>
</dbReference>